<sequence>MVAALKPALHLLQLIEDRKYGDAKEFLKHKRDQQDDGLGYLTPDLIYKVAYSFGNEDNYELRSLLMELFRPDFIDQICNDLPKKLEKRLCERLLSEDEELEHAITEATYVLSFFSEFSPKTSYKFDQLIDDVLNKISFDEAAAYPFLIWHARGHPFSPRLLGLTEPIVLIPSVYDQRFLRHRLVEGICEYLTGSVRRSGSAVEPLGIALPFLLKLCEENRETTASHLKQYMELFISLLQFIDDANLEIYQLEIMKMSQDIISCISLEFQALLLKNLIEKIVMVGMLHAKFESQALSWLLDQYEKNLEEKVFARELGSVLGLLENVSYVGSVASSTYYQSLLRIARTFAHSNCVNSSLLAEIRERLVKPIQSQFKKSLRCNFPETTGGEANVLVNRLRELPVFDEDSAKQILSVLQSCEQTLTVINKVLAAFRQTCHCSSLGCFPAPAMAVSPADWEEFRDVLPVKLAENLPTNKNGNLLDAALETAYILFSFKGIPFAIPDSMSEAFTEAMYSLDLDLNNAFPFLVLFSKSHPFSPKLVGITSPTVLIPSVYHRHFLARQLVEGLRIYVEESEYSRDNHYIQPMVTTLDVILNNLREVSSSDIDPCADMILCLLSFIEDFDLHFFRLPIMTKCQDIIHLFPSQLRCLLLKLIVSRLIEDDEVDFDNESNLVAWFIDLYRRFNSAMLSEVETRLVGRIHDQLKDYIRLEEMREKDKKQRKEIEKIPKEVQLQLKLAPEEPVVDQLQLVMFGCEQAKKCIADAIERSK</sequence>
<reference evidence="3" key="1">
    <citation type="submission" date="2016-04" db="UniProtKB">
        <authorList>
            <consortium name="WormBaseParasite"/>
        </authorList>
    </citation>
    <scope>IDENTIFICATION</scope>
</reference>
<name>A0A158QKB4_HAEPC</name>
<reference evidence="1 2" key="2">
    <citation type="submission" date="2018-11" db="EMBL/GenBank/DDBJ databases">
        <authorList>
            <consortium name="Pathogen Informatics"/>
        </authorList>
    </citation>
    <scope>NUCLEOTIDE SEQUENCE [LARGE SCALE GENOMIC DNA]</scope>
    <source>
        <strain evidence="1 2">MHpl1</strain>
    </source>
</reference>
<evidence type="ECO:0000313" key="1">
    <source>
        <dbReference type="EMBL" id="VDO22784.1"/>
    </source>
</evidence>
<keyword evidence="2" id="KW-1185">Reference proteome</keyword>
<gene>
    <name evidence="1" type="ORF">HPLM_LOCUS4245</name>
</gene>
<dbReference type="WBParaSite" id="HPLM_0000425301-mRNA-1">
    <property type="protein sequence ID" value="HPLM_0000425301-mRNA-1"/>
    <property type="gene ID" value="HPLM_0000425301"/>
</dbReference>
<protein>
    <submittedName>
        <fullName evidence="3">Fanconi anemia group D2 protein</fullName>
    </submittedName>
</protein>
<organism evidence="3">
    <name type="scientific">Haemonchus placei</name>
    <name type="common">Barber's pole worm</name>
    <dbReference type="NCBI Taxonomy" id="6290"/>
    <lineage>
        <taxon>Eukaryota</taxon>
        <taxon>Metazoa</taxon>
        <taxon>Ecdysozoa</taxon>
        <taxon>Nematoda</taxon>
        <taxon>Chromadorea</taxon>
        <taxon>Rhabditida</taxon>
        <taxon>Rhabditina</taxon>
        <taxon>Rhabditomorpha</taxon>
        <taxon>Strongyloidea</taxon>
        <taxon>Trichostrongylidae</taxon>
        <taxon>Haemonchus</taxon>
    </lineage>
</organism>
<dbReference type="EMBL" id="UZAF01016189">
    <property type="protein sequence ID" value="VDO22784.1"/>
    <property type="molecule type" value="Genomic_DNA"/>
</dbReference>
<evidence type="ECO:0000313" key="3">
    <source>
        <dbReference type="WBParaSite" id="HPLM_0000425301-mRNA-1"/>
    </source>
</evidence>
<proteinExistence type="predicted"/>
<dbReference type="AlphaFoldDB" id="A0A158QKB4"/>
<accession>A0A158QKB4</accession>
<dbReference type="Proteomes" id="UP000268014">
    <property type="component" value="Unassembled WGS sequence"/>
</dbReference>
<evidence type="ECO:0000313" key="2">
    <source>
        <dbReference type="Proteomes" id="UP000268014"/>
    </source>
</evidence>
<dbReference type="OrthoDB" id="5860250at2759"/>